<dbReference type="Pfam" id="PF13976">
    <property type="entry name" value="gag_pre-integrs"/>
    <property type="match status" value="1"/>
</dbReference>
<dbReference type="GO" id="GO:0003676">
    <property type="term" value="F:nucleic acid binding"/>
    <property type="evidence" value="ECO:0007669"/>
    <property type="project" value="InterPro"/>
</dbReference>
<dbReference type="InterPro" id="IPR001584">
    <property type="entry name" value="Integrase_cat-core"/>
</dbReference>
<sequence length="796" mass="91302">MKYKGKGNIREHIMEMSHLASKLKALKLEISDDFLVHLVLLSLPAQFNQFKVSYNCQKDKWTLNELISFCVQEEERMKQETTESAHFASTSKGKGKRKRKEAATKGLVQKKQHLGNDQKKKESGPPKCFLCQEPSHLKPDCPKYHAWRVKKGIIRALVCFEVNLVSVPRNTWWIDSGATTHISVSMQGCLNYRKPNDVERYIYVGDGKHVEVKAIGTFRLLLDTGFYLDFQDTCIVPSFRRNLVSVSKLDKSGYYCSFGNGEFSLSLNSNVIGTGSLTYCDKLYMLDIVTSYNETLHVDSRGTERKLNNENSATIWHKRLGHISKMRIDRLVSDGVLSNLNFTDLKICVECIKGKQTKTKRLDATRSSDVLELIHTDTCGPFPSASWNGQQYFISFIDDYSRYGYLYLIHEKSQSLEVFKSFKLEVENQLNKKIKCVRSDRGGEYYGRYDGSGEQRPGPFAKFLEECGIVPQYTMPGWPSMNGVSERRNITLKDMVRSMISHSTLPEPLWGEALKTATYILNRVPTKAAVKTPYELWTGKKPCLTHLRIWGCPAEARPYRPNEKKLDSKTVSSYFIGYSERSRGYKFYDPATKSIFETGTATFFEDVEFGGRNKVRDIVFEEESISIPTVTFDNTQINVPVGEKVIQEPQQDNVIHSPVHNEQPQQPQLRRSTRERRSAIPSDFHVYLQENEEPDGMIENDPINFSQAMQSSNSQNWIDAMNEEYKSMQDNKVWDLVLLPEGTKPIGCKWIFKTKRDSKGNVERHKARLVAKGYTQKEGIDFKETFLQFQQKTLLG</sequence>
<evidence type="ECO:0000256" key="2">
    <source>
        <dbReference type="ARBA" id="ARBA00022723"/>
    </source>
</evidence>
<dbReference type="SUPFAM" id="SSF53098">
    <property type="entry name" value="Ribonuclease H-like"/>
    <property type="match status" value="1"/>
</dbReference>
<dbReference type="InterPro" id="IPR025724">
    <property type="entry name" value="GAG-pre-integrase_dom"/>
</dbReference>
<name>A0A9R1XJ67_LACSA</name>
<dbReference type="EMBL" id="NBSK02000003">
    <property type="protein sequence ID" value="KAJ0215121.1"/>
    <property type="molecule type" value="Genomic_DNA"/>
</dbReference>
<keyword evidence="3" id="KW-0378">Hydrolase</keyword>
<dbReference type="GO" id="GO:0008233">
    <property type="term" value="F:peptidase activity"/>
    <property type="evidence" value="ECO:0007669"/>
    <property type="project" value="UniProtKB-KW"/>
</dbReference>
<keyword evidence="1" id="KW-0645">Protease</keyword>
<dbReference type="InterPro" id="IPR013103">
    <property type="entry name" value="RVT_2"/>
</dbReference>
<dbReference type="GO" id="GO:0006508">
    <property type="term" value="P:proteolysis"/>
    <property type="evidence" value="ECO:0007669"/>
    <property type="project" value="UniProtKB-KW"/>
</dbReference>
<protein>
    <recommendedName>
        <fullName evidence="5">Integrase catalytic domain-containing protein</fullName>
    </recommendedName>
</protein>
<evidence type="ECO:0000313" key="7">
    <source>
        <dbReference type="Proteomes" id="UP000235145"/>
    </source>
</evidence>
<dbReference type="InterPro" id="IPR036875">
    <property type="entry name" value="Znf_CCHC_sf"/>
</dbReference>
<accession>A0A9R1XJ67</accession>
<dbReference type="Pfam" id="PF07727">
    <property type="entry name" value="RVT_2"/>
    <property type="match status" value="1"/>
</dbReference>
<evidence type="ECO:0000313" key="6">
    <source>
        <dbReference type="EMBL" id="KAJ0215121.1"/>
    </source>
</evidence>
<organism evidence="6 7">
    <name type="scientific">Lactuca sativa</name>
    <name type="common">Garden lettuce</name>
    <dbReference type="NCBI Taxonomy" id="4236"/>
    <lineage>
        <taxon>Eukaryota</taxon>
        <taxon>Viridiplantae</taxon>
        <taxon>Streptophyta</taxon>
        <taxon>Embryophyta</taxon>
        <taxon>Tracheophyta</taxon>
        <taxon>Spermatophyta</taxon>
        <taxon>Magnoliopsida</taxon>
        <taxon>eudicotyledons</taxon>
        <taxon>Gunneridae</taxon>
        <taxon>Pentapetalae</taxon>
        <taxon>asterids</taxon>
        <taxon>campanulids</taxon>
        <taxon>Asterales</taxon>
        <taxon>Asteraceae</taxon>
        <taxon>Cichorioideae</taxon>
        <taxon>Cichorieae</taxon>
        <taxon>Lactucinae</taxon>
        <taxon>Lactuca</taxon>
    </lineage>
</organism>
<evidence type="ECO:0000256" key="1">
    <source>
        <dbReference type="ARBA" id="ARBA00022670"/>
    </source>
</evidence>
<dbReference type="Proteomes" id="UP000235145">
    <property type="component" value="Unassembled WGS sequence"/>
</dbReference>
<feature type="compositionally biased region" description="Polar residues" evidence="4">
    <location>
        <begin position="654"/>
        <end position="670"/>
    </location>
</feature>
<dbReference type="AlphaFoldDB" id="A0A9R1XJ67"/>
<evidence type="ECO:0000259" key="5">
    <source>
        <dbReference type="PROSITE" id="PS50994"/>
    </source>
</evidence>
<evidence type="ECO:0000256" key="4">
    <source>
        <dbReference type="SAM" id="MobiDB-lite"/>
    </source>
</evidence>
<comment type="caution">
    <text evidence="6">The sequence shown here is derived from an EMBL/GenBank/DDBJ whole genome shotgun (WGS) entry which is preliminary data.</text>
</comment>
<dbReference type="PROSITE" id="PS50994">
    <property type="entry name" value="INTEGRASE"/>
    <property type="match status" value="1"/>
</dbReference>
<dbReference type="InterPro" id="IPR057670">
    <property type="entry name" value="SH3_retrovirus"/>
</dbReference>
<dbReference type="SUPFAM" id="SSF57756">
    <property type="entry name" value="Retrovirus zinc finger-like domains"/>
    <property type="match status" value="1"/>
</dbReference>
<gene>
    <name evidence="6" type="ORF">LSAT_V11C300138080</name>
</gene>
<dbReference type="Pfam" id="PF00665">
    <property type="entry name" value="rve"/>
    <property type="match status" value="1"/>
</dbReference>
<dbReference type="InterPro" id="IPR036397">
    <property type="entry name" value="RNaseH_sf"/>
</dbReference>
<dbReference type="GO" id="GO:0008270">
    <property type="term" value="F:zinc ion binding"/>
    <property type="evidence" value="ECO:0007669"/>
    <property type="project" value="InterPro"/>
</dbReference>
<feature type="domain" description="Integrase catalytic" evidence="5">
    <location>
        <begin position="363"/>
        <end position="541"/>
    </location>
</feature>
<dbReference type="InterPro" id="IPR054722">
    <property type="entry name" value="PolX-like_BBD"/>
</dbReference>
<dbReference type="PANTHER" id="PTHR42648">
    <property type="entry name" value="TRANSPOSASE, PUTATIVE-RELATED"/>
    <property type="match status" value="1"/>
</dbReference>
<dbReference type="InterPro" id="IPR012337">
    <property type="entry name" value="RNaseH-like_sf"/>
</dbReference>
<dbReference type="PANTHER" id="PTHR42648:SF28">
    <property type="entry name" value="TRANSPOSON-ENCODED PROTEIN WITH RIBONUCLEASE H-LIKE AND RETROVIRUS ZINC FINGER-LIKE DOMAINS"/>
    <property type="match status" value="1"/>
</dbReference>
<feature type="region of interest" description="Disordered" evidence="4">
    <location>
        <begin position="81"/>
        <end position="125"/>
    </location>
</feature>
<keyword evidence="2" id="KW-0479">Metal-binding</keyword>
<dbReference type="Pfam" id="PF14223">
    <property type="entry name" value="Retrotran_gag_2"/>
    <property type="match status" value="1"/>
</dbReference>
<dbReference type="GO" id="GO:0015074">
    <property type="term" value="P:DNA integration"/>
    <property type="evidence" value="ECO:0007669"/>
    <property type="project" value="InterPro"/>
</dbReference>
<feature type="region of interest" description="Disordered" evidence="4">
    <location>
        <begin position="654"/>
        <end position="676"/>
    </location>
</feature>
<dbReference type="Pfam" id="PF25597">
    <property type="entry name" value="SH3_retrovirus"/>
    <property type="match status" value="1"/>
</dbReference>
<feature type="compositionally biased region" description="Basic and acidic residues" evidence="4">
    <location>
        <begin position="114"/>
        <end position="124"/>
    </location>
</feature>
<dbReference type="InterPro" id="IPR039537">
    <property type="entry name" value="Retrotran_Ty1/copia-like"/>
</dbReference>
<proteinExistence type="predicted"/>
<evidence type="ECO:0000256" key="3">
    <source>
        <dbReference type="ARBA" id="ARBA00022801"/>
    </source>
</evidence>
<dbReference type="Gene3D" id="3.30.420.10">
    <property type="entry name" value="Ribonuclease H-like superfamily/Ribonuclease H"/>
    <property type="match status" value="1"/>
</dbReference>
<reference evidence="6 7" key="1">
    <citation type="journal article" date="2017" name="Nat. Commun.">
        <title>Genome assembly with in vitro proximity ligation data and whole-genome triplication in lettuce.</title>
        <authorList>
            <person name="Reyes-Chin-Wo S."/>
            <person name="Wang Z."/>
            <person name="Yang X."/>
            <person name="Kozik A."/>
            <person name="Arikit S."/>
            <person name="Song C."/>
            <person name="Xia L."/>
            <person name="Froenicke L."/>
            <person name="Lavelle D.O."/>
            <person name="Truco M.J."/>
            <person name="Xia R."/>
            <person name="Zhu S."/>
            <person name="Xu C."/>
            <person name="Xu H."/>
            <person name="Xu X."/>
            <person name="Cox K."/>
            <person name="Korf I."/>
            <person name="Meyers B.C."/>
            <person name="Michelmore R.W."/>
        </authorList>
    </citation>
    <scope>NUCLEOTIDE SEQUENCE [LARGE SCALE GENOMIC DNA]</scope>
    <source>
        <strain evidence="7">cv. Salinas</strain>
        <tissue evidence="6">Seedlings</tissue>
    </source>
</reference>
<dbReference type="Pfam" id="PF22936">
    <property type="entry name" value="Pol_BBD"/>
    <property type="match status" value="1"/>
</dbReference>
<keyword evidence="7" id="KW-1185">Reference proteome</keyword>